<evidence type="ECO:0000256" key="4">
    <source>
        <dbReference type="SAM" id="Phobius"/>
    </source>
</evidence>
<keyword evidence="4" id="KW-0472">Membrane</keyword>
<dbReference type="EMBL" id="JACHGR010000006">
    <property type="protein sequence ID" value="MBB6056095.1"/>
    <property type="molecule type" value="Genomic_DNA"/>
</dbReference>
<protein>
    <submittedName>
        <fullName evidence="5">NAD(P)-dependent dehydrogenase (Short-subunit alcohol dehydrogenase family)</fullName>
    </submittedName>
</protein>
<dbReference type="SUPFAM" id="SSF51735">
    <property type="entry name" value="NAD(P)-binding Rossmann-fold domains"/>
    <property type="match status" value="1"/>
</dbReference>
<proteinExistence type="inferred from homology"/>
<dbReference type="InterPro" id="IPR002347">
    <property type="entry name" value="SDR_fam"/>
</dbReference>
<dbReference type="PRINTS" id="PR00081">
    <property type="entry name" value="GDHRDH"/>
</dbReference>
<accession>A0A841GLB6</accession>
<dbReference type="PRINTS" id="PR00080">
    <property type="entry name" value="SDRFAMILY"/>
</dbReference>
<dbReference type="Proteomes" id="UP000585721">
    <property type="component" value="Unassembled WGS sequence"/>
</dbReference>
<feature type="transmembrane region" description="Helical" evidence="4">
    <location>
        <begin position="7"/>
        <end position="24"/>
    </location>
</feature>
<comment type="caution">
    <text evidence="5">The sequence shown here is derived from an EMBL/GenBank/DDBJ whole genome shotgun (WGS) entry which is preliminary data.</text>
</comment>
<keyword evidence="4" id="KW-0812">Transmembrane</keyword>
<name>A0A841GLB6_9GAMM</name>
<evidence type="ECO:0000313" key="6">
    <source>
        <dbReference type="Proteomes" id="UP000585721"/>
    </source>
</evidence>
<organism evidence="5 6">
    <name type="scientific">Tolumonas osonensis</name>
    <dbReference type="NCBI Taxonomy" id="675874"/>
    <lineage>
        <taxon>Bacteria</taxon>
        <taxon>Pseudomonadati</taxon>
        <taxon>Pseudomonadota</taxon>
        <taxon>Gammaproteobacteria</taxon>
        <taxon>Aeromonadales</taxon>
        <taxon>Aeromonadaceae</taxon>
        <taxon>Tolumonas</taxon>
    </lineage>
</organism>
<dbReference type="Gene3D" id="3.40.50.720">
    <property type="entry name" value="NAD(P)-binding Rossmann-like Domain"/>
    <property type="match status" value="1"/>
</dbReference>
<keyword evidence="4" id="KW-1133">Transmembrane helix</keyword>
<keyword evidence="6" id="KW-1185">Reference proteome</keyword>
<dbReference type="PROSITE" id="PS00061">
    <property type="entry name" value="ADH_SHORT"/>
    <property type="match status" value="1"/>
</dbReference>
<dbReference type="InterPro" id="IPR020904">
    <property type="entry name" value="Sc_DH/Rdtase_CS"/>
</dbReference>
<dbReference type="InterPro" id="IPR036291">
    <property type="entry name" value="NAD(P)-bd_dom_sf"/>
</dbReference>
<evidence type="ECO:0000256" key="2">
    <source>
        <dbReference type="ARBA" id="ARBA00023002"/>
    </source>
</evidence>
<dbReference type="PANTHER" id="PTHR43008">
    <property type="entry name" value="BENZIL REDUCTASE"/>
    <property type="match status" value="1"/>
</dbReference>
<dbReference type="CDD" id="cd05233">
    <property type="entry name" value="SDR_c"/>
    <property type="match status" value="1"/>
</dbReference>
<comment type="similarity">
    <text evidence="1 3">Belongs to the short-chain dehydrogenases/reductases (SDR) family.</text>
</comment>
<dbReference type="GO" id="GO:0050664">
    <property type="term" value="F:oxidoreductase activity, acting on NAD(P)H, oxygen as acceptor"/>
    <property type="evidence" value="ECO:0007669"/>
    <property type="project" value="TreeGrafter"/>
</dbReference>
<dbReference type="PANTHER" id="PTHR43008:SF7">
    <property type="entry name" value="SHORT CHAIN DEHYDROGENASE_REDUCTASE (AFU_ORTHOLOGUE AFUA_2G00830)"/>
    <property type="match status" value="1"/>
</dbReference>
<reference evidence="5 6" key="1">
    <citation type="submission" date="2020-08" db="EMBL/GenBank/DDBJ databases">
        <title>Genomic Encyclopedia of Type Strains, Phase IV (KMG-IV): sequencing the most valuable type-strain genomes for metagenomic binning, comparative biology and taxonomic classification.</title>
        <authorList>
            <person name="Goeker M."/>
        </authorList>
    </citation>
    <scope>NUCLEOTIDE SEQUENCE [LARGE SCALE GENOMIC DNA]</scope>
    <source>
        <strain evidence="5 6">DSM 22975</strain>
    </source>
</reference>
<evidence type="ECO:0000256" key="3">
    <source>
        <dbReference type="RuleBase" id="RU000363"/>
    </source>
</evidence>
<evidence type="ECO:0000313" key="5">
    <source>
        <dbReference type="EMBL" id="MBB6056095.1"/>
    </source>
</evidence>
<dbReference type="RefSeq" id="WP_223157855.1">
    <property type="nucleotide sequence ID" value="NZ_JACHGR010000006.1"/>
</dbReference>
<sequence length="317" mass="35123">MNKTKRNMLIPSIISPLFLGIIRIIQQLQTSLGKFMHSAIRKDAVAVITGAAVGIGYALAERMAQENMKLVLSDKNASALMDAIHRLRSKFPELTIHPVAGDVTSETVLDQLHQVAVSTGEIGILINNAAILSRAGPWENLAQWRSLMEVNFWALLMLQTRFIKTLQQQPSHSAIVNLGSKEGITTPPGNAAYAVSKAAVRVLTEQLAHELRVTVADKITAHLLIPGYTFTPMNFPGIAFDSLKPAAPWSATQVAERLVQGINAGDFYIFCEDNEVTRELDQRRMQWSADDLIHNRPALSRWHPDWKPKFAEFIKGA</sequence>
<gene>
    <name evidence="5" type="ORF">HNR75_002025</name>
</gene>
<dbReference type="AlphaFoldDB" id="A0A841GLB6"/>
<evidence type="ECO:0000256" key="1">
    <source>
        <dbReference type="ARBA" id="ARBA00006484"/>
    </source>
</evidence>
<dbReference type="Pfam" id="PF00106">
    <property type="entry name" value="adh_short"/>
    <property type="match status" value="1"/>
</dbReference>
<keyword evidence="2" id="KW-0560">Oxidoreductase</keyword>